<dbReference type="GO" id="GO:0005524">
    <property type="term" value="F:ATP binding"/>
    <property type="evidence" value="ECO:0007669"/>
    <property type="project" value="UniProtKB-UniRule"/>
</dbReference>
<evidence type="ECO:0000256" key="15">
    <source>
        <dbReference type="ARBA" id="ARBA00048909"/>
    </source>
</evidence>
<dbReference type="Pfam" id="PF00485">
    <property type="entry name" value="PRK"/>
    <property type="match status" value="1"/>
</dbReference>
<keyword evidence="7 16" id="KW-0963">Cytoplasm</keyword>
<comment type="pathway">
    <text evidence="3 16 17">Pyrimidine metabolism; CTP biosynthesis via salvage pathway; CTP from cytidine: step 1/3.</text>
</comment>
<evidence type="ECO:0000256" key="16">
    <source>
        <dbReference type="HAMAP-Rule" id="MF_00551"/>
    </source>
</evidence>
<reference evidence="19 20" key="1">
    <citation type="submission" date="2016-11" db="EMBL/GenBank/DDBJ databases">
        <title>Actinomyces gypaetusis sp. nov. isolated from the vulture Gypaetus barbatus in Qinghai Tibet Plateau China.</title>
        <authorList>
            <person name="Meng X."/>
        </authorList>
    </citation>
    <scope>NUCLEOTIDE SEQUENCE [LARGE SCALE GENOMIC DNA]</scope>
    <source>
        <strain evidence="19 20">VUL4_2</strain>
    </source>
</reference>
<evidence type="ECO:0000256" key="6">
    <source>
        <dbReference type="ARBA" id="ARBA00021478"/>
    </source>
</evidence>
<keyword evidence="9 16" id="KW-0547">Nucleotide-binding</keyword>
<gene>
    <name evidence="16" type="primary">udk</name>
    <name evidence="19" type="ORF">BSR29_02540</name>
</gene>
<evidence type="ECO:0000259" key="18">
    <source>
        <dbReference type="Pfam" id="PF00485"/>
    </source>
</evidence>
<dbReference type="UniPathway" id="UPA00579">
    <property type="reaction ID" value="UER00640"/>
</dbReference>
<evidence type="ECO:0000313" key="19">
    <source>
        <dbReference type="EMBL" id="OKL49838.1"/>
    </source>
</evidence>
<feature type="binding site" evidence="16">
    <location>
        <begin position="12"/>
        <end position="19"/>
    </location>
    <ligand>
        <name>ATP</name>
        <dbReference type="ChEBI" id="CHEBI:30616"/>
    </ligand>
</feature>
<dbReference type="STRING" id="1921764.BSR28_08520"/>
<evidence type="ECO:0000256" key="9">
    <source>
        <dbReference type="ARBA" id="ARBA00022741"/>
    </source>
</evidence>
<evidence type="ECO:0000256" key="12">
    <source>
        <dbReference type="ARBA" id="ARBA00030641"/>
    </source>
</evidence>
<evidence type="ECO:0000256" key="4">
    <source>
        <dbReference type="ARBA" id="ARBA00005408"/>
    </source>
</evidence>
<evidence type="ECO:0000256" key="7">
    <source>
        <dbReference type="ARBA" id="ARBA00022490"/>
    </source>
</evidence>
<evidence type="ECO:0000313" key="20">
    <source>
        <dbReference type="Proteomes" id="UP000186785"/>
    </source>
</evidence>
<dbReference type="AlphaFoldDB" id="A0A1Q5PQC4"/>
<evidence type="ECO:0000256" key="14">
    <source>
        <dbReference type="ARBA" id="ARBA00047436"/>
    </source>
</evidence>
<evidence type="ECO:0000256" key="3">
    <source>
        <dbReference type="ARBA" id="ARBA00004784"/>
    </source>
</evidence>
<dbReference type="RefSeq" id="WP_073708722.1">
    <property type="nucleotide sequence ID" value="NZ_MQSV01000001.1"/>
</dbReference>
<dbReference type="GO" id="GO:0005737">
    <property type="term" value="C:cytoplasm"/>
    <property type="evidence" value="ECO:0007669"/>
    <property type="project" value="UniProtKB-SubCell"/>
</dbReference>
<evidence type="ECO:0000256" key="8">
    <source>
        <dbReference type="ARBA" id="ARBA00022679"/>
    </source>
</evidence>
<comment type="similarity">
    <text evidence="4 16 17">Belongs to the uridine kinase family.</text>
</comment>
<comment type="catalytic activity">
    <reaction evidence="14 17">
        <text>cytidine + ATP = CMP + ADP + H(+)</text>
        <dbReference type="Rhea" id="RHEA:24674"/>
        <dbReference type="ChEBI" id="CHEBI:15378"/>
        <dbReference type="ChEBI" id="CHEBI:17562"/>
        <dbReference type="ChEBI" id="CHEBI:30616"/>
        <dbReference type="ChEBI" id="CHEBI:60377"/>
        <dbReference type="ChEBI" id="CHEBI:456216"/>
        <dbReference type="EC" id="2.7.1.48"/>
    </reaction>
</comment>
<evidence type="ECO:0000256" key="5">
    <source>
        <dbReference type="ARBA" id="ARBA00012137"/>
    </source>
</evidence>
<proteinExistence type="inferred from homology"/>
<dbReference type="GO" id="GO:0043771">
    <property type="term" value="F:cytidine kinase activity"/>
    <property type="evidence" value="ECO:0007669"/>
    <property type="project" value="RHEA"/>
</dbReference>
<name>A0A1Q5PQC4_9ACTO</name>
<dbReference type="NCBIfam" id="NF004018">
    <property type="entry name" value="PRK05480.1"/>
    <property type="match status" value="1"/>
</dbReference>
<dbReference type="OrthoDB" id="9777642at2"/>
<dbReference type="InterPro" id="IPR006083">
    <property type="entry name" value="PRK/URK"/>
</dbReference>
<dbReference type="GO" id="GO:0044206">
    <property type="term" value="P:UMP salvage"/>
    <property type="evidence" value="ECO:0007669"/>
    <property type="project" value="UniProtKB-UniRule"/>
</dbReference>
<evidence type="ECO:0000256" key="2">
    <source>
        <dbReference type="ARBA" id="ARBA00004690"/>
    </source>
</evidence>
<dbReference type="InterPro" id="IPR027417">
    <property type="entry name" value="P-loop_NTPase"/>
</dbReference>
<organism evidence="19 20">
    <name type="scientific">Boudabousia liubingyangii</name>
    <dbReference type="NCBI Taxonomy" id="1921764"/>
    <lineage>
        <taxon>Bacteria</taxon>
        <taxon>Bacillati</taxon>
        <taxon>Actinomycetota</taxon>
        <taxon>Actinomycetes</taxon>
        <taxon>Actinomycetales</taxon>
        <taxon>Actinomycetaceae</taxon>
        <taxon>Boudabousia</taxon>
    </lineage>
</organism>
<dbReference type="NCBIfam" id="TIGR00235">
    <property type="entry name" value="udk"/>
    <property type="match status" value="1"/>
</dbReference>
<evidence type="ECO:0000256" key="17">
    <source>
        <dbReference type="RuleBase" id="RU003825"/>
    </source>
</evidence>
<sequence length="231" mass="25740">MSDRTLVIGIAGGTASGKSTLTQTLAKHFAGHVTVIQHDSYYKNNDHLPFEARTTLNYDAPTAFDNDLMIEQVKELISGKAVECPTYDYALHTRAKETVRLDPSPILIVEGILIFAEPRLCELCDIKLFVDTDADVRILRRIRRDVVERGRSLESVEAQYLKTVKPMHELYVEPSKRQADMIIPEGGSNLVALDMLVHRIDRVLGLDPNAAPLNAPIFEVDPQSAQTSTND</sequence>
<dbReference type="Proteomes" id="UP000186785">
    <property type="component" value="Unassembled WGS sequence"/>
</dbReference>
<keyword evidence="8 16" id="KW-0808">Transferase</keyword>
<comment type="caution">
    <text evidence="19">The sequence shown here is derived from an EMBL/GenBank/DDBJ whole genome shotgun (WGS) entry which is preliminary data.</text>
</comment>
<accession>A0A1Q5PQC4</accession>
<keyword evidence="11 16" id="KW-0067">ATP-binding</keyword>
<keyword evidence="10 16" id="KW-0418">Kinase</keyword>
<keyword evidence="20" id="KW-1185">Reference proteome</keyword>
<comment type="catalytic activity">
    <reaction evidence="15 16 17">
        <text>uridine + ATP = UMP + ADP + H(+)</text>
        <dbReference type="Rhea" id="RHEA:16825"/>
        <dbReference type="ChEBI" id="CHEBI:15378"/>
        <dbReference type="ChEBI" id="CHEBI:16704"/>
        <dbReference type="ChEBI" id="CHEBI:30616"/>
        <dbReference type="ChEBI" id="CHEBI:57865"/>
        <dbReference type="ChEBI" id="CHEBI:456216"/>
        <dbReference type="EC" id="2.7.1.48"/>
    </reaction>
</comment>
<evidence type="ECO:0000256" key="10">
    <source>
        <dbReference type="ARBA" id="ARBA00022777"/>
    </source>
</evidence>
<evidence type="ECO:0000256" key="1">
    <source>
        <dbReference type="ARBA" id="ARBA00004496"/>
    </source>
</evidence>
<dbReference type="HAMAP" id="MF_00551">
    <property type="entry name" value="Uridine_kinase"/>
    <property type="match status" value="1"/>
</dbReference>
<feature type="domain" description="Phosphoribulokinase/uridine kinase" evidence="18">
    <location>
        <begin position="7"/>
        <end position="191"/>
    </location>
</feature>
<evidence type="ECO:0000256" key="11">
    <source>
        <dbReference type="ARBA" id="ARBA00022840"/>
    </source>
</evidence>
<dbReference type="InterPro" id="IPR026008">
    <property type="entry name" value="Uridine_kinase"/>
</dbReference>
<dbReference type="SUPFAM" id="SSF52540">
    <property type="entry name" value="P-loop containing nucleoside triphosphate hydrolases"/>
    <property type="match status" value="1"/>
</dbReference>
<protein>
    <recommendedName>
        <fullName evidence="6 16">Uridine kinase</fullName>
        <ecNumber evidence="5 16">2.7.1.48</ecNumber>
    </recommendedName>
    <alternativeName>
        <fullName evidence="12 16">Cytidine monophosphokinase</fullName>
    </alternativeName>
    <alternativeName>
        <fullName evidence="13 16">Uridine monophosphokinase</fullName>
    </alternativeName>
</protein>
<dbReference type="GO" id="GO:0044211">
    <property type="term" value="P:CTP salvage"/>
    <property type="evidence" value="ECO:0007669"/>
    <property type="project" value="UniProtKB-UniRule"/>
</dbReference>
<dbReference type="Gene3D" id="3.40.50.300">
    <property type="entry name" value="P-loop containing nucleotide triphosphate hydrolases"/>
    <property type="match status" value="1"/>
</dbReference>
<dbReference type="UniPathway" id="UPA00574">
    <property type="reaction ID" value="UER00637"/>
</dbReference>
<comment type="pathway">
    <text evidence="2 16 17">Pyrimidine metabolism; UMP biosynthesis via salvage pathway; UMP from uridine: step 1/1.</text>
</comment>
<dbReference type="PANTHER" id="PTHR10285">
    <property type="entry name" value="URIDINE KINASE"/>
    <property type="match status" value="1"/>
</dbReference>
<comment type="subcellular location">
    <subcellularLocation>
        <location evidence="1 16 17">Cytoplasm</location>
    </subcellularLocation>
</comment>
<dbReference type="GO" id="GO:0004849">
    <property type="term" value="F:uridine kinase activity"/>
    <property type="evidence" value="ECO:0007669"/>
    <property type="project" value="UniProtKB-UniRule"/>
</dbReference>
<dbReference type="EMBL" id="MQSV01000001">
    <property type="protein sequence ID" value="OKL49838.1"/>
    <property type="molecule type" value="Genomic_DNA"/>
</dbReference>
<dbReference type="InterPro" id="IPR000764">
    <property type="entry name" value="Uridine_kinase-like"/>
</dbReference>
<dbReference type="PRINTS" id="PR00988">
    <property type="entry name" value="URIDINKINASE"/>
</dbReference>
<evidence type="ECO:0000256" key="13">
    <source>
        <dbReference type="ARBA" id="ARBA00031452"/>
    </source>
</evidence>
<dbReference type="CDD" id="cd02023">
    <property type="entry name" value="UMPK"/>
    <property type="match status" value="1"/>
</dbReference>
<dbReference type="EC" id="2.7.1.48" evidence="5 16"/>